<keyword evidence="1" id="KW-0645">Protease</keyword>
<dbReference type="RefSeq" id="WP_073110198.1">
    <property type="nucleotide sequence ID" value="NZ_FQYN01000005.1"/>
</dbReference>
<dbReference type="InterPro" id="IPR013783">
    <property type="entry name" value="Ig-like_fold"/>
</dbReference>
<proteinExistence type="predicted"/>
<dbReference type="InterPro" id="IPR002909">
    <property type="entry name" value="IPT_dom"/>
</dbReference>
<dbReference type="SUPFAM" id="SSF55486">
    <property type="entry name" value="Metalloproteases ('zincins'), catalytic domain"/>
    <property type="match status" value="1"/>
</dbReference>
<evidence type="ECO:0000256" key="1">
    <source>
        <dbReference type="ARBA" id="ARBA00022670"/>
    </source>
</evidence>
<evidence type="ECO:0000256" key="2">
    <source>
        <dbReference type="ARBA" id="ARBA00022723"/>
    </source>
</evidence>
<dbReference type="InterPro" id="IPR014756">
    <property type="entry name" value="Ig_E-set"/>
</dbReference>
<feature type="domain" description="IPT/TIG" evidence="6">
    <location>
        <begin position="205"/>
        <end position="310"/>
    </location>
</feature>
<dbReference type="EMBL" id="FQYN01000005">
    <property type="protein sequence ID" value="SHJ27400.1"/>
    <property type="molecule type" value="Genomic_DNA"/>
</dbReference>
<organism evidence="7 8">
    <name type="scientific">Hymenobacter daecheongensis DSM 21074</name>
    <dbReference type="NCBI Taxonomy" id="1121955"/>
    <lineage>
        <taxon>Bacteria</taxon>
        <taxon>Pseudomonadati</taxon>
        <taxon>Bacteroidota</taxon>
        <taxon>Cytophagia</taxon>
        <taxon>Cytophagales</taxon>
        <taxon>Hymenobacteraceae</taxon>
        <taxon>Hymenobacter</taxon>
    </lineage>
</organism>
<evidence type="ECO:0000313" key="7">
    <source>
        <dbReference type="EMBL" id="SHJ27400.1"/>
    </source>
</evidence>
<dbReference type="Pfam" id="PF01833">
    <property type="entry name" value="TIG"/>
    <property type="match status" value="1"/>
</dbReference>
<evidence type="ECO:0000256" key="3">
    <source>
        <dbReference type="ARBA" id="ARBA00022801"/>
    </source>
</evidence>
<dbReference type="AlphaFoldDB" id="A0A1M6HYT8"/>
<name>A0A1M6HYT8_9BACT</name>
<dbReference type="STRING" id="1121955.SAMN02745146_2712"/>
<dbReference type="SUPFAM" id="SSF81296">
    <property type="entry name" value="E set domains"/>
    <property type="match status" value="1"/>
</dbReference>
<keyword evidence="2" id="KW-0479">Metal-binding</keyword>
<reference evidence="7 8" key="1">
    <citation type="submission" date="2016-11" db="EMBL/GenBank/DDBJ databases">
        <authorList>
            <person name="Jaros S."/>
            <person name="Januszkiewicz K."/>
            <person name="Wedrychowicz H."/>
        </authorList>
    </citation>
    <scope>NUCLEOTIDE SEQUENCE [LARGE SCALE GENOMIC DNA]</scope>
    <source>
        <strain evidence="7 8">DSM 21074</strain>
    </source>
</reference>
<accession>A0A1M6HYT8</accession>
<feature type="domain" description="Peptidase M10 metallopeptidase" evidence="5">
    <location>
        <begin position="426"/>
        <end position="497"/>
    </location>
</feature>
<dbReference type="Gene3D" id="2.60.40.10">
    <property type="entry name" value="Immunoglobulins"/>
    <property type="match status" value="1"/>
</dbReference>
<dbReference type="InterPro" id="IPR001818">
    <property type="entry name" value="Pept_M10_metallopeptidase"/>
</dbReference>
<dbReference type="GO" id="GO:0008270">
    <property type="term" value="F:zinc ion binding"/>
    <property type="evidence" value="ECO:0007669"/>
    <property type="project" value="InterPro"/>
</dbReference>
<gene>
    <name evidence="7" type="ORF">SAMN02745146_2712</name>
</gene>
<dbReference type="Gene3D" id="3.40.390.10">
    <property type="entry name" value="Collagenase (Catalytic Domain)"/>
    <property type="match status" value="1"/>
</dbReference>
<dbReference type="InterPro" id="IPR026444">
    <property type="entry name" value="Secre_tail"/>
</dbReference>
<dbReference type="Pfam" id="PF00413">
    <property type="entry name" value="Peptidase_M10"/>
    <property type="match status" value="1"/>
</dbReference>
<dbReference type="GO" id="GO:0006508">
    <property type="term" value="P:proteolysis"/>
    <property type="evidence" value="ECO:0007669"/>
    <property type="project" value="UniProtKB-KW"/>
</dbReference>
<dbReference type="GO" id="GO:0004222">
    <property type="term" value="F:metalloendopeptidase activity"/>
    <property type="evidence" value="ECO:0007669"/>
    <property type="project" value="InterPro"/>
</dbReference>
<keyword evidence="4" id="KW-0862">Zinc</keyword>
<evidence type="ECO:0000313" key="8">
    <source>
        <dbReference type="Proteomes" id="UP000184418"/>
    </source>
</evidence>
<protein>
    <submittedName>
        <fullName evidence="7">Por secretion system C-terminal sorting domain-containing protein</fullName>
    </submittedName>
</protein>
<dbReference type="GO" id="GO:0031012">
    <property type="term" value="C:extracellular matrix"/>
    <property type="evidence" value="ECO:0007669"/>
    <property type="project" value="InterPro"/>
</dbReference>
<evidence type="ECO:0000259" key="6">
    <source>
        <dbReference type="Pfam" id="PF01833"/>
    </source>
</evidence>
<evidence type="ECO:0000256" key="4">
    <source>
        <dbReference type="ARBA" id="ARBA00022833"/>
    </source>
</evidence>
<sequence length="711" mass="74027">MKAHQRYCLPAAFAGARLFIFLLILSAWTGAAVAQTGCMLRPVPLPERMAAATLVVEASVGPQQVLAGRGGHLFTVSELTIYKVFQGQLPAGGVRLAEPGGTLGLRREEVSSAAGLLPDEQGVFLLEPDPASGTAGLYRLQAGPQGIIRYDVARRTAVEPFARYASIAGALYPVLEQLAGQAARPVRPNLLLAAPLPQARPAAQPGISSFSPQALTAGTGAVLTIDGSNFGALRGSGSVSFPNADNGGATFVTANPTDYVLWSDTRIQLRVPSAIVGGSVSNGTGNTAGTGVFRVTNGTGETGTSPTALTVTYALINLVPNNGDTPNRPRLINDDGQGGYSLQYSPSFTSRAGAEAAFERTLTTWACATRLRRVMVLAAGPEATASDGVNVVRFGSAVEVPSGVLGVTNSYYSGCSVNGVAAFSLVEMDYTFNTSTSWQFGPALASGSDYDFETVALHELGHGTQLTHLIDPPAVMHFSVPNGVNKRTLDADSDIAGGTDVFTFSASNPCTASFPSLSPPVAAAVPAGCTTPLPVELVAFAAQYEAGRGTRLTWTTASETNSAFFAVESSAEPAAGRWAEAGRVPAAGSSNTPRTYELIDARPLTGVRYYRLRQTDADGSTQYSSVVAVSGEASAALSLYPNPATDRLRVLAPRPAGAARLTFIDMAGRAVLRLALAPEVPEVPLSGLRPGLYVVEWTDGTTTRRGRLVKQ</sequence>
<dbReference type="NCBIfam" id="TIGR04183">
    <property type="entry name" value="Por_Secre_tail"/>
    <property type="match status" value="1"/>
</dbReference>
<dbReference type="CDD" id="cd00102">
    <property type="entry name" value="IPT"/>
    <property type="match status" value="1"/>
</dbReference>
<keyword evidence="3" id="KW-0378">Hydrolase</keyword>
<evidence type="ECO:0000259" key="5">
    <source>
        <dbReference type="Pfam" id="PF00413"/>
    </source>
</evidence>
<dbReference type="InterPro" id="IPR024079">
    <property type="entry name" value="MetalloPept_cat_dom_sf"/>
</dbReference>
<keyword evidence="8" id="KW-1185">Reference proteome</keyword>
<dbReference type="OrthoDB" id="7574679at2"/>
<dbReference type="Proteomes" id="UP000184418">
    <property type="component" value="Unassembled WGS sequence"/>
</dbReference>